<dbReference type="Proteomes" id="UP001589836">
    <property type="component" value="Unassembled WGS sequence"/>
</dbReference>
<dbReference type="NCBIfam" id="TIGR02873">
    <property type="entry name" value="spore_ylxY"/>
    <property type="match status" value="1"/>
</dbReference>
<evidence type="ECO:0000313" key="3">
    <source>
        <dbReference type="Proteomes" id="UP001589836"/>
    </source>
</evidence>
<dbReference type="Gene3D" id="3.20.20.370">
    <property type="entry name" value="Glycoside hydrolase/deacetylase"/>
    <property type="match status" value="1"/>
</dbReference>
<reference evidence="2 3" key="1">
    <citation type="submission" date="2024-09" db="EMBL/GenBank/DDBJ databases">
        <authorList>
            <person name="Sun Q."/>
            <person name="Mori K."/>
        </authorList>
    </citation>
    <scope>NUCLEOTIDE SEQUENCE [LARGE SCALE GENOMIC DNA]</scope>
    <source>
        <strain evidence="2 3">NCAIM B.02529</strain>
    </source>
</reference>
<name>A0ABV6LPL8_9BACI</name>
<dbReference type="PANTHER" id="PTHR10587:SF80">
    <property type="entry name" value="CHITOOLIGOSACCHARIDE DEACETYLASE"/>
    <property type="match status" value="1"/>
</dbReference>
<evidence type="ECO:0000259" key="1">
    <source>
        <dbReference type="PROSITE" id="PS51677"/>
    </source>
</evidence>
<accession>A0ABV6LPL8</accession>
<dbReference type="Pfam" id="PF01522">
    <property type="entry name" value="Polysacc_deac_1"/>
    <property type="match status" value="1"/>
</dbReference>
<dbReference type="InterPro" id="IPR002509">
    <property type="entry name" value="NODB_dom"/>
</dbReference>
<dbReference type="PROSITE" id="PS51677">
    <property type="entry name" value="NODB"/>
    <property type="match status" value="1"/>
</dbReference>
<organism evidence="2 3">
    <name type="scientific">Pontibacillus salicampi</name>
    <dbReference type="NCBI Taxonomy" id="1449801"/>
    <lineage>
        <taxon>Bacteria</taxon>
        <taxon>Bacillati</taxon>
        <taxon>Bacillota</taxon>
        <taxon>Bacilli</taxon>
        <taxon>Bacillales</taxon>
        <taxon>Bacillaceae</taxon>
        <taxon>Pontibacillus</taxon>
    </lineage>
</organism>
<proteinExistence type="predicted"/>
<dbReference type="PANTHER" id="PTHR10587">
    <property type="entry name" value="GLYCOSYL TRANSFERASE-RELATED"/>
    <property type="match status" value="1"/>
</dbReference>
<gene>
    <name evidence="2" type="ORF">ACFFGV_11495</name>
</gene>
<dbReference type="RefSeq" id="WP_377347884.1">
    <property type="nucleotide sequence ID" value="NZ_JBHLTP010000009.1"/>
</dbReference>
<dbReference type="EMBL" id="JBHLTP010000009">
    <property type="protein sequence ID" value="MFC0524188.1"/>
    <property type="molecule type" value="Genomic_DNA"/>
</dbReference>
<sequence>MLRKMSTVLVFAVMVVISYGAFQNPYSKDFVSSIKDSTLPVAKPADDALWQEIKEKASSYEKKAQNAKIDRVWKKIPGLNGLAVDEEASYQKMKKKGSFDPSLFQYKQITPDIQLKDLPAAPIYRGHPDKQMVSLNINVSWGEEYIPEMLNILKKHGVHATFFIEGKWANKHVDLVKMIQEQGHVIGNHAYNHPDMKTLTKGQIEQQITKTNTILESITNDKPVLFAPPSGSFSQQVVLAAEEAGMETILWSVDTVDWKKPAKEVLLERVLSKLHNGAFILMHPTASSSQALDDLILKIEAKKYRIGTVLTLLDEKREAIQEQ</sequence>
<dbReference type="CDD" id="cd10950">
    <property type="entry name" value="CE4_BsYlxY_like"/>
    <property type="match status" value="1"/>
</dbReference>
<feature type="domain" description="NodB homology" evidence="1">
    <location>
        <begin position="131"/>
        <end position="307"/>
    </location>
</feature>
<dbReference type="InterPro" id="IPR011330">
    <property type="entry name" value="Glyco_hydro/deAcase_b/a-brl"/>
</dbReference>
<dbReference type="InterPro" id="IPR014228">
    <property type="entry name" value="Spore_polysacc_deacetyl_YlxY"/>
</dbReference>
<comment type="caution">
    <text evidence="2">The sequence shown here is derived from an EMBL/GenBank/DDBJ whole genome shotgun (WGS) entry which is preliminary data.</text>
</comment>
<dbReference type="SUPFAM" id="SSF88713">
    <property type="entry name" value="Glycoside hydrolase/deacetylase"/>
    <property type="match status" value="1"/>
</dbReference>
<evidence type="ECO:0000313" key="2">
    <source>
        <dbReference type="EMBL" id="MFC0524188.1"/>
    </source>
</evidence>
<protein>
    <submittedName>
        <fullName evidence="2">Polysaccharide deacetylase family protein</fullName>
    </submittedName>
</protein>
<dbReference type="InterPro" id="IPR050248">
    <property type="entry name" value="Polysacc_deacetylase_ArnD"/>
</dbReference>
<keyword evidence="3" id="KW-1185">Reference proteome</keyword>